<comment type="caution">
    <text evidence="3">The sequence shown here is derived from an EMBL/GenBank/DDBJ whole genome shotgun (WGS) entry which is preliminary data.</text>
</comment>
<dbReference type="GO" id="GO:0003677">
    <property type="term" value="F:DNA binding"/>
    <property type="evidence" value="ECO:0007669"/>
    <property type="project" value="InterPro"/>
</dbReference>
<sequence length="317" mass="35650">MAKNAASEALMRRAGATLQQVQADAHDLSQTRHPVQYLHVDTLTPWREQPRREFDEASLAAFTQEILDHGVNHALLIRAVGDQRIIIAGERRWQVSKLAGQKNPNRLFVPCVVREMTDTEAHTVAIMENVQREDLNPYEFAAAVAKLCGLALKITQDELIRRLTQAYNRRDAQAPEAVALTDVLGRMGSKYARLTWKSYVVNYLPMLRYPPHLSAALQRGVAYTKVALLLKLKTEAQQRQALEKIESQALSLEESRTVVASMLQTDQPTLSQDAKQALTQVRAVTRKLTPQRWADLTAEARQRALTLTAELQTLLGE</sequence>
<feature type="domain" description="ParB-like N-terminal" evidence="2">
    <location>
        <begin position="36"/>
        <end position="130"/>
    </location>
</feature>
<proteinExistence type="inferred from homology"/>
<name>A0A918C506_9DEIO</name>
<dbReference type="SUPFAM" id="SSF110849">
    <property type="entry name" value="ParB/Sulfiredoxin"/>
    <property type="match status" value="1"/>
</dbReference>
<dbReference type="PANTHER" id="PTHR33375">
    <property type="entry name" value="CHROMOSOME-PARTITIONING PROTEIN PARB-RELATED"/>
    <property type="match status" value="1"/>
</dbReference>
<comment type="similarity">
    <text evidence="1">Belongs to the ParB family.</text>
</comment>
<protein>
    <submittedName>
        <fullName evidence="3">Chromosome partitioning protein ParB</fullName>
    </submittedName>
</protein>
<dbReference type="Gene3D" id="1.10.10.2830">
    <property type="match status" value="1"/>
</dbReference>
<dbReference type="NCBIfam" id="TIGR00180">
    <property type="entry name" value="parB_part"/>
    <property type="match status" value="1"/>
</dbReference>
<dbReference type="EMBL" id="BMQL01000008">
    <property type="protein sequence ID" value="GGR06017.1"/>
    <property type="molecule type" value="Genomic_DNA"/>
</dbReference>
<evidence type="ECO:0000256" key="1">
    <source>
        <dbReference type="ARBA" id="ARBA00006295"/>
    </source>
</evidence>
<keyword evidence="4" id="KW-1185">Reference proteome</keyword>
<dbReference type="InterPro" id="IPR036086">
    <property type="entry name" value="ParB/Sulfiredoxin_sf"/>
</dbReference>
<dbReference type="InterPro" id="IPR004437">
    <property type="entry name" value="ParB/RepB/Spo0J"/>
</dbReference>
<organism evidence="3 4">
    <name type="scientific">Deinococcus ruber</name>
    <dbReference type="NCBI Taxonomy" id="1848197"/>
    <lineage>
        <taxon>Bacteria</taxon>
        <taxon>Thermotogati</taxon>
        <taxon>Deinococcota</taxon>
        <taxon>Deinococci</taxon>
        <taxon>Deinococcales</taxon>
        <taxon>Deinococcaceae</taxon>
        <taxon>Deinococcus</taxon>
    </lineage>
</organism>
<reference evidence="3" key="2">
    <citation type="submission" date="2020-09" db="EMBL/GenBank/DDBJ databases">
        <authorList>
            <person name="Sun Q."/>
            <person name="Ohkuma M."/>
        </authorList>
    </citation>
    <scope>NUCLEOTIDE SEQUENCE</scope>
    <source>
        <strain evidence="3">JCM 31311</strain>
    </source>
</reference>
<dbReference type="GO" id="GO:0005694">
    <property type="term" value="C:chromosome"/>
    <property type="evidence" value="ECO:0007669"/>
    <property type="project" value="TreeGrafter"/>
</dbReference>
<dbReference type="InterPro" id="IPR050336">
    <property type="entry name" value="Chromosome_partition/occlusion"/>
</dbReference>
<dbReference type="GO" id="GO:0007059">
    <property type="term" value="P:chromosome segregation"/>
    <property type="evidence" value="ECO:0007669"/>
    <property type="project" value="TreeGrafter"/>
</dbReference>
<dbReference type="RefSeq" id="WP_189089634.1">
    <property type="nucleotide sequence ID" value="NZ_BMQL01000008.1"/>
</dbReference>
<dbReference type="Gene3D" id="3.90.1530.30">
    <property type="match status" value="1"/>
</dbReference>
<dbReference type="Pfam" id="PF02195">
    <property type="entry name" value="ParB_N"/>
    <property type="match status" value="1"/>
</dbReference>
<gene>
    <name evidence="3" type="ORF">GCM10008957_18470</name>
</gene>
<reference evidence="3" key="1">
    <citation type="journal article" date="2014" name="Int. J. Syst. Evol. Microbiol.">
        <title>Complete genome sequence of Corynebacterium casei LMG S-19264T (=DSM 44701T), isolated from a smear-ripened cheese.</title>
        <authorList>
            <consortium name="US DOE Joint Genome Institute (JGI-PGF)"/>
            <person name="Walter F."/>
            <person name="Albersmeier A."/>
            <person name="Kalinowski J."/>
            <person name="Ruckert C."/>
        </authorList>
    </citation>
    <scope>NUCLEOTIDE SEQUENCE</scope>
    <source>
        <strain evidence="3">JCM 31311</strain>
    </source>
</reference>
<dbReference type="InterPro" id="IPR003115">
    <property type="entry name" value="ParB_N"/>
</dbReference>
<evidence type="ECO:0000313" key="3">
    <source>
        <dbReference type="EMBL" id="GGR06017.1"/>
    </source>
</evidence>
<evidence type="ECO:0000313" key="4">
    <source>
        <dbReference type="Proteomes" id="UP000603865"/>
    </source>
</evidence>
<dbReference type="AlphaFoldDB" id="A0A918C506"/>
<dbReference type="SMART" id="SM00470">
    <property type="entry name" value="ParB"/>
    <property type="match status" value="1"/>
</dbReference>
<evidence type="ECO:0000259" key="2">
    <source>
        <dbReference type="SMART" id="SM00470"/>
    </source>
</evidence>
<dbReference type="PANTHER" id="PTHR33375:SF1">
    <property type="entry name" value="CHROMOSOME-PARTITIONING PROTEIN PARB-RELATED"/>
    <property type="match status" value="1"/>
</dbReference>
<dbReference type="Proteomes" id="UP000603865">
    <property type="component" value="Unassembled WGS sequence"/>
</dbReference>
<accession>A0A918C506</accession>
<dbReference type="SUPFAM" id="SSF109709">
    <property type="entry name" value="KorB DNA-binding domain-like"/>
    <property type="match status" value="1"/>
</dbReference>